<dbReference type="Gramene" id="Psat03G0254100-T1">
    <property type="protein sequence ID" value="KAI5427158.1"/>
    <property type="gene ID" value="KIW84_032541"/>
</dbReference>
<evidence type="ECO:0000313" key="2">
    <source>
        <dbReference type="Proteomes" id="UP001058974"/>
    </source>
</evidence>
<dbReference type="Proteomes" id="UP001058974">
    <property type="component" value="Chromosome 3"/>
</dbReference>
<organism evidence="1 2">
    <name type="scientific">Pisum sativum</name>
    <name type="common">Garden pea</name>
    <name type="synonym">Lathyrus oleraceus</name>
    <dbReference type="NCBI Taxonomy" id="3888"/>
    <lineage>
        <taxon>Eukaryota</taxon>
        <taxon>Viridiplantae</taxon>
        <taxon>Streptophyta</taxon>
        <taxon>Embryophyta</taxon>
        <taxon>Tracheophyta</taxon>
        <taxon>Spermatophyta</taxon>
        <taxon>Magnoliopsida</taxon>
        <taxon>eudicotyledons</taxon>
        <taxon>Gunneridae</taxon>
        <taxon>Pentapetalae</taxon>
        <taxon>rosids</taxon>
        <taxon>fabids</taxon>
        <taxon>Fabales</taxon>
        <taxon>Fabaceae</taxon>
        <taxon>Papilionoideae</taxon>
        <taxon>50 kb inversion clade</taxon>
        <taxon>NPAAA clade</taxon>
        <taxon>Hologalegina</taxon>
        <taxon>IRL clade</taxon>
        <taxon>Fabeae</taxon>
        <taxon>Lathyrus</taxon>
    </lineage>
</organism>
<comment type="caution">
    <text evidence="1">The sequence shown here is derived from an EMBL/GenBank/DDBJ whole genome shotgun (WGS) entry which is preliminary data.</text>
</comment>
<reference evidence="1 2" key="1">
    <citation type="journal article" date="2022" name="Nat. Genet.">
        <title>Improved pea reference genome and pan-genome highlight genomic features and evolutionary characteristics.</title>
        <authorList>
            <person name="Yang T."/>
            <person name="Liu R."/>
            <person name="Luo Y."/>
            <person name="Hu S."/>
            <person name="Wang D."/>
            <person name="Wang C."/>
            <person name="Pandey M.K."/>
            <person name="Ge S."/>
            <person name="Xu Q."/>
            <person name="Li N."/>
            <person name="Li G."/>
            <person name="Huang Y."/>
            <person name="Saxena R.K."/>
            <person name="Ji Y."/>
            <person name="Li M."/>
            <person name="Yan X."/>
            <person name="He Y."/>
            <person name="Liu Y."/>
            <person name="Wang X."/>
            <person name="Xiang C."/>
            <person name="Varshney R.K."/>
            <person name="Ding H."/>
            <person name="Gao S."/>
            <person name="Zong X."/>
        </authorList>
    </citation>
    <scope>NUCLEOTIDE SEQUENCE [LARGE SCALE GENOMIC DNA]</scope>
    <source>
        <strain evidence="1 2">cv. Zhongwan 6</strain>
    </source>
</reference>
<keyword evidence="2" id="KW-1185">Reference proteome</keyword>
<gene>
    <name evidence="1" type="ORF">KIW84_032541</name>
</gene>
<protein>
    <submittedName>
        <fullName evidence="1">Uncharacterized protein</fullName>
    </submittedName>
</protein>
<accession>A0A9D4XVK4</accession>
<dbReference type="EMBL" id="JAMSHJ010000003">
    <property type="protein sequence ID" value="KAI5427158.1"/>
    <property type="molecule type" value="Genomic_DNA"/>
</dbReference>
<sequence>MIWKLTDSEDVEGFDDNKDEITIAITYRFDFTQPLNECNINSGLIYSSKKEMENDEYVNDVLDNSNPDELDDDKVVHQHPYAIKTLVDTHTCTRILKNRSANSKWVARAVVKKMQTQIDTVKIRDIMQDMRQHYFVGIVVTRAWKEELMAKILLR</sequence>
<name>A0A9D4XVK4_PEA</name>
<dbReference type="AlphaFoldDB" id="A0A9D4XVK4"/>
<proteinExistence type="predicted"/>
<evidence type="ECO:0000313" key="1">
    <source>
        <dbReference type="EMBL" id="KAI5427158.1"/>
    </source>
</evidence>